<evidence type="ECO:0000313" key="5">
    <source>
        <dbReference type="EMBL" id="MFC5055862.1"/>
    </source>
</evidence>
<dbReference type="InterPro" id="IPR005000">
    <property type="entry name" value="Aldolase/citrate-lyase_domain"/>
</dbReference>
<dbReference type="SUPFAM" id="SSF51621">
    <property type="entry name" value="Phosphoenolpyruvate/pyruvate domain"/>
    <property type="match status" value="1"/>
</dbReference>
<evidence type="ECO:0000256" key="3">
    <source>
        <dbReference type="ARBA" id="ARBA00022842"/>
    </source>
</evidence>
<dbReference type="Proteomes" id="UP001595833">
    <property type="component" value="Unassembled WGS sequence"/>
</dbReference>
<feature type="domain" description="HpcH/HpaI aldolase/citrate lyase" evidence="4">
    <location>
        <begin position="7"/>
        <end position="216"/>
    </location>
</feature>
<dbReference type="PIRSF" id="PIRSF015582">
    <property type="entry name" value="Cit_lyase_B"/>
    <property type="match status" value="1"/>
</dbReference>
<dbReference type="InterPro" id="IPR015813">
    <property type="entry name" value="Pyrv/PenolPyrv_kinase-like_dom"/>
</dbReference>
<dbReference type="InterPro" id="IPR040442">
    <property type="entry name" value="Pyrv_kinase-like_dom_sf"/>
</dbReference>
<protein>
    <submittedName>
        <fullName evidence="5">HpcH/HpaI aldolase/citrate lyase family protein</fullName>
    </submittedName>
</protein>
<keyword evidence="2" id="KW-0479">Metal-binding</keyword>
<dbReference type="PANTHER" id="PTHR32308">
    <property type="entry name" value="LYASE BETA SUBUNIT, PUTATIVE (AFU_ORTHOLOGUE AFUA_4G13030)-RELATED"/>
    <property type="match status" value="1"/>
</dbReference>
<keyword evidence="3" id="KW-0460">Magnesium</keyword>
<evidence type="ECO:0000259" key="4">
    <source>
        <dbReference type="Pfam" id="PF03328"/>
    </source>
</evidence>
<evidence type="ECO:0000256" key="2">
    <source>
        <dbReference type="ARBA" id="ARBA00022723"/>
    </source>
</evidence>
<name>A0ABV9Y2X4_9PSEU</name>
<keyword evidence="5" id="KW-0456">Lyase</keyword>
<proteinExistence type="predicted"/>
<dbReference type="RefSeq" id="WP_344040834.1">
    <property type="nucleotide sequence ID" value="NZ_BAAAKE010000025.1"/>
</dbReference>
<accession>A0ABV9Y2X4</accession>
<gene>
    <name evidence="5" type="ORF">ACFPFM_19135</name>
</gene>
<comment type="caution">
    <text evidence="5">The sequence shown here is derived from an EMBL/GenBank/DDBJ whole genome shotgun (WGS) entry which is preliminary data.</text>
</comment>
<dbReference type="GO" id="GO:0016829">
    <property type="term" value="F:lyase activity"/>
    <property type="evidence" value="ECO:0007669"/>
    <property type="project" value="UniProtKB-KW"/>
</dbReference>
<dbReference type="PANTHER" id="PTHR32308:SF0">
    <property type="entry name" value="HPCH_HPAI ALDOLASE_CITRATE LYASE DOMAIN-CONTAINING PROTEIN"/>
    <property type="match status" value="1"/>
</dbReference>
<evidence type="ECO:0000256" key="1">
    <source>
        <dbReference type="ARBA" id="ARBA00001946"/>
    </source>
</evidence>
<organism evidence="5 6">
    <name type="scientific">Saccharothrix xinjiangensis</name>
    <dbReference type="NCBI Taxonomy" id="204798"/>
    <lineage>
        <taxon>Bacteria</taxon>
        <taxon>Bacillati</taxon>
        <taxon>Actinomycetota</taxon>
        <taxon>Actinomycetes</taxon>
        <taxon>Pseudonocardiales</taxon>
        <taxon>Pseudonocardiaceae</taxon>
        <taxon>Saccharothrix</taxon>
    </lineage>
</organism>
<dbReference type="InterPro" id="IPR011206">
    <property type="entry name" value="Citrate_lyase_beta/mcl1/mcl2"/>
</dbReference>
<evidence type="ECO:0000313" key="6">
    <source>
        <dbReference type="Proteomes" id="UP001595833"/>
    </source>
</evidence>
<dbReference type="Gene3D" id="3.20.20.60">
    <property type="entry name" value="Phosphoenolpyruvate-binding domains"/>
    <property type="match status" value="1"/>
</dbReference>
<comment type="cofactor">
    <cofactor evidence="1">
        <name>Mg(2+)</name>
        <dbReference type="ChEBI" id="CHEBI:18420"/>
    </cofactor>
</comment>
<keyword evidence="6" id="KW-1185">Reference proteome</keyword>
<reference evidence="6" key="1">
    <citation type="journal article" date="2019" name="Int. J. Syst. Evol. Microbiol.">
        <title>The Global Catalogue of Microorganisms (GCM) 10K type strain sequencing project: providing services to taxonomists for standard genome sequencing and annotation.</title>
        <authorList>
            <consortium name="The Broad Institute Genomics Platform"/>
            <consortium name="The Broad Institute Genome Sequencing Center for Infectious Disease"/>
            <person name="Wu L."/>
            <person name="Ma J."/>
        </authorList>
    </citation>
    <scope>NUCLEOTIDE SEQUENCE [LARGE SCALE GENOMIC DNA]</scope>
    <source>
        <strain evidence="6">KCTC 12848</strain>
    </source>
</reference>
<dbReference type="EMBL" id="JBHSJB010000017">
    <property type="protein sequence ID" value="MFC5055862.1"/>
    <property type="molecule type" value="Genomic_DNA"/>
</dbReference>
<dbReference type="Pfam" id="PF03328">
    <property type="entry name" value="HpcH_HpaI"/>
    <property type="match status" value="1"/>
</dbReference>
<sequence length="286" mass="30426">MFSRYCRTVLCTPATAPERFAACHASGADICLVDLEDSVAPLRKEEARRAAVRFFTAARGLPVRCAVRINPVVEPDGLRDLLALRDFPAPPEVVLVPKVESPRDLEIVAEVLGGEVVLFAVIETPLGVQRLPEIAAAGHGLRALVFGSADYAAALGSGLAWDPLAHARSVLVTTARANDLHAVDSPTFDLADRALLRHESLLAKQFGFSGKIALHPEQLPAITRAFTPTAAELEQAARVVEAALRSGDGVTTVDGSMVGKPFFEAAQRLLAEFGPLTHTGSVTRTP</sequence>